<dbReference type="Proteomes" id="UP000319219">
    <property type="component" value="Unassembled WGS sequence"/>
</dbReference>
<keyword evidence="5 6" id="KW-0078">Bacteriocin</keyword>
<gene>
    <name evidence="7" type="ORF">FKV70_10610</name>
</gene>
<dbReference type="Pfam" id="PF02052">
    <property type="entry name" value="Gallidermin"/>
    <property type="match status" value="1"/>
</dbReference>
<dbReference type="NCBIfam" id="TIGR03731">
    <property type="entry name" value="lantibio_gallid"/>
    <property type="match status" value="1"/>
</dbReference>
<dbReference type="NCBIfam" id="NF038155">
    <property type="entry name" value="lanthi_I_FDLD"/>
    <property type="match status" value="1"/>
</dbReference>
<comment type="PTM">
    <text evidence="6">Maturation of lantibiotics involves the enzymatic conversion of Thr, and Ser into dehydrated AA and the formation of thioether bonds with cysteine. This is followed by membrane translocation and cleavage of the modified precursor.</text>
</comment>
<evidence type="ECO:0000256" key="1">
    <source>
        <dbReference type="ARBA" id="ARBA00009379"/>
    </source>
</evidence>
<evidence type="ECO:0000256" key="4">
    <source>
        <dbReference type="ARBA" id="ARBA00023022"/>
    </source>
</evidence>
<sequence length="57" mass="5954">MANNQFDLDVQVSKNVGKIEPQVTSWFACTGGCLTGSNCGSSECGTVPCGKTTSKYC</sequence>
<comment type="similarity">
    <text evidence="1 6">Belongs to the type A lantibiotic family.</text>
</comment>
<accession>A0ABY3B421</accession>
<reference evidence="7 8" key="1">
    <citation type="submission" date="2019-07" db="EMBL/GenBank/DDBJ databases">
        <title>Paenibacillus ottowii sp. nov. isolated from a fermentation system processing bovine manure.</title>
        <authorList>
            <person name="Velazquez L.F."/>
            <person name="Rajbanshi S."/>
            <person name="Guan S."/>
            <person name="Hinchee M."/>
            <person name="Welsh A."/>
        </authorList>
    </citation>
    <scope>NUCLEOTIDE SEQUENCE [LARGE SCALE GENOMIC DNA]</scope>
    <source>
        <strain evidence="7 8">MS2379</strain>
    </source>
</reference>
<dbReference type="RefSeq" id="WP_142612812.1">
    <property type="nucleotide sequence ID" value="NZ_VIJZ01000004.1"/>
</dbReference>
<evidence type="ECO:0000256" key="3">
    <source>
        <dbReference type="ARBA" id="ARBA00022789"/>
    </source>
</evidence>
<dbReference type="EMBL" id="VIJZ01000004">
    <property type="protein sequence ID" value="TQR98628.1"/>
    <property type="molecule type" value="Genomic_DNA"/>
</dbReference>
<dbReference type="InterPro" id="IPR006079">
    <property type="entry name" value="Lantibiotic_typ-A_Bacillales"/>
</dbReference>
<evidence type="ECO:0000313" key="7">
    <source>
        <dbReference type="EMBL" id="TQR98628.1"/>
    </source>
</evidence>
<evidence type="ECO:0000256" key="2">
    <source>
        <dbReference type="ARBA" id="ARBA00022529"/>
    </source>
</evidence>
<comment type="function">
    <text evidence="6">Lanthionine-containing peptide antibiotic (lantibiotic) active on Gram-positive bacteria. The bactericidal activity of lantibiotics is based on depolarization of energized bacterial cytoplasmic membranes, initiated by the formation of aqueous transmembrane pores.</text>
</comment>
<evidence type="ECO:0000256" key="5">
    <source>
        <dbReference type="ARBA" id="ARBA00023048"/>
    </source>
</evidence>
<comment type="caution">
    <text evidence="7">The sequence shown here is derived from an EMBL/GenBank/DDBJ whole genome shotgun (WGS) entry which is preliminary data.</text>
</comment>
<evidence type="ECO:0000256" key="6">
    <source>
        <dbReference type="RuleBase" id="RU362078"/>
    </source>
</evidence>
<evidence type="ECO:0000313" key="8">
    <source>
        <dbReference type="Proteomes" id="UP000319219"/>
    </source>
</evidence>
<organism evidence="7 8">
    <name type="scientific">Paenibacillus ottowii</name>
    <dbReference type="NCBI Taxonomy" id="2315729"/>
    <lineage>
        <taxon>Bacteria</taxon>
        <taxon>Bacillati</taxon>
        <taxon>Bacillota</taxon>
        <taxon>Bacilli</taxon>
        <taxon>Bacillales</taxon>
        <taxon>Paenibacillaceae</taxon>
        <taxon>Paenibacillus</taxon>
    </lineage>
</organism>
<keyword evidence="3 6" id="KW-0425">Lantibiotic</keyword>
<proteinExistence type="inferred from homology"/>
<name>A0ABY3B421_9BACL</name>
<keyword evidence="2 6" id="KW-0929">Antimicrobial</keyword>
<keyword evidence="8" id="KW-1185">Reference proteome</keyword>
<keyword evidence="4 6" id="KW-0044">Antibiotic</keyword>
<protein>
    <recommendedName>
        <fullName evidence="6">Lantibiotic</fullName>
    </recommendedName>
</protein>